<keyword evidence="3" id="KW-0285">Flavoprotein</keyword>
<dbReference type="InterPro" id="IPR016166">
    <property type="entry name" value="FAD-bd_PCMH"/>
</dbReference>
<dbReference type="Gene3D" id="3.30.70.2740">
    <property type="match status" value="1"/>
</dbReference>
<dbReference type="GO" id="GO:0071949">
    <property type="term" value="F:FAD binding"/>
    <property type="evidence" value="ECO:0007669"/>
    <property type="project" value="InterPro"/>
</dbReference>
<sequence length="456" mass="49720">MNIRDLQQLQSLLGAERVLTGESELLIHARDESHHPEHKPDVVIYPQNAQEIAKILQFANEHQIPVTPWGAGTSMEANPVPVYGGIVLDLSRMNQILAIYPEDLQAVVQPGVTHTELNQKLSKYGLFFPPDPGAPATIGGMVANNAAGIQAIKYGATKDYVLALEVVLANGDILRVGNRAMRTSSGYNLVGLFVGSEGTLGIFTEITLRLAGIPKEVSAAIAAFPTLEQAAHAVVQIVQSGLEPVALELLDPDCMRAINYLKNLGLAERPTLFLEFRGHAFEVVRDDLRFAQEICEQNGCERFASALGQEERNKLWEARHHLAYASAALNPGKRAIVVDVAVPISKFPTMIEFARHKLKEYSLNGPVFGHAGDGNFHVGIFYNPEDPDEKARAHAANDAIVFRALELGGTATGEHGVGLGKIKFMRAEHGASYELMRQIKRLLDPNGILNPGKIFQ</sequence>
<dbReference type="FunFam" id="3.30.70.2740:FF:000001">
    <property type="entry name" value="D-lactate dehydrogenase mitochondrial"/>
    <property type="match status" value="1"/>
</dbReference>
<evidence type="ECO:0000256" key="5">
    <source>
        <dbReference type="ARBA" id="ARBA00022946"/>
    </source>
</evidence>
<reference evidence="9" key="2">
    <citation type="journal article" date="2012" name="PLoS ONE">
        <title>A Deeply Branching Thermophilic Bacterium with an Ancient Acetyl-CoA Pathway Dominates a Subsurface Ecosystem.</title>
        <authorList>
            <person name="Takami H."/>
            <person name="Noguchi H."/>
            <person name="Takaki Y."/>
            <person name="Uchiyama I."/>
            <person name="Toyoda A."/>
            <person name="Nishi S."/>
            <person name="Chee G.-J."/>
            <person name="Arai W."/>
            <person name="Nunoura T."/>
            <person name="Itoh T."/>
            <person name="Hattori M."/>
            <person name="Takai K."/>
        </authorList>
    </citation>
    <scope>NUCLEOTIDE SEQUENCE</scope>
</reference>
<dbReference type="GO" id="GO:0004458">
    <property type="term" value="F:D-lactate dehydrogenase (cytochrome) activity"/>
    <property type="evidence" value="ECO:0007669"/>
    <property type="project" value="UniProtKB-EC"/>
</dbReference>
<dbReference type="Gene3D" id="3.30.465.10">
    <property type="match status" value="1"/>
</dbReference>
<dbReference type="Gene3D" id="1.10.45.10">
    <property type="entry name" value="Vanillyl-alcohol Oxidase, Chain A, domain 4"/>
    <property type="match status" value="1"/>
</dbReference>
<comment type="similarity">
    <text evidence="2">Belongs to the FAD-binding oxidoreductase/transferase type 4 family.</text>
</comment>
<dbReference type="FunFam" id="3.30.465.10:FF:000016">
    <property type="entry name" value="probable D-lactate dehydrogenase, mitochondrial"/>
    <property type="match status" value="1"/>
</dbReference>
<dbReference type="InterPro" id="IPR004113">
    <property type="entry name" value="FAD-bd_oxidored_4_C"/>
</dbReference>
<dbReference type="PROSITE" id="PS51387">
    <property type="entry name" value="FAD_PCMH"/>
    <property type="match status" value="1"/>
</dbReference>
<dbReference type="InterPro" id="IPR016164">
    <property type="entry name" value="FAD-linked_Oxase-like_C"/>
</dbReference>
<dbReference type="InterPro" id="IPR006094">
    <property type="entry name" value="Oxid_FAD_bind_N"/>
</dbReference>
<dbReference type="InterPro" id="IPR016171">
    <property type="entry name" value="Vanillyl_alc_oxidase_C-sub2"/>
</dbReference>
<evidence type="ECO:0000259" key="8">
    <source>
        <dbReference type="PROSITE" id="PS51387"/>
    </source>
</evidence>
<gene>
    <name evidence="9" type="ORF">HGMM_OP1C107</name>
</gene>
<evidence type="ECO:0000256" key="1">
    <source>
        <dbReference type="ARBA" id="ARBA00001974"/>
    </source>
</evidence>
<evidence type="ECO:0000256" key="2">
    <source>
        <dbReference type="ARBA" id="ARBA00008000"/>
    </source>
</evidence>
<reference evidence="9" key="1">
    <citation type="journal article" date="2005" name="Environ. Microbiol.">
        <title>Genetic and functional properties of uncultivated thermophilic crenarchaeotes from a subsurface gold mine as revealed by analysis of genome fragments.</title>
        <authorList>
            <person name="Nunoura T."/>
            <person name="Hirayama H."/>
            <person name="Takami H."/>
            <person name="Oida H."/>
            <person name="Nishi S."/>
            <person name="Shimamura S."/>
            <person name="Suzuki Y."/>
            <person name="Inagaki F."/>
            <person name="Takai K."/>
            <person name="Nealson K.H."/>
            <person name="Horikoshi K."/>
        </authorList>
    </citation>
    <scope>NUCLEOTIDE SEQUENCE</scope>
</reference>
<dbReference type="AlphaFoldDB" id="H5SQH6"/>
<dbReference type="SUPFAM" id="SSF56176">
    <property type="entry name" value="FAD-binding/transporter-associated domain-like"/>
    <property type="match status" value="1"/>
</dbReference>
<evidence type="ECO:0000313" key="9">
    <source>
        <dbReference type="EMBL" id="BAL58412.1"/>
    </source>
</evidence>
<dbReference type="Pfam" id="PF01565">
    <property type="entry name" value="FAD_binding_4"/>
    <property type="match status" value="1"/>
</dbReference>
<dbReference type="InterPro" id="IPR016169">
    <property type="entry name" value="FAD-bd_PCMH_sub2"/>
</dbReference>
<evidence type="ECO:0000256" key="6">
    <source>
        <dbReference type="ARBA" id="ARBA00023002"/>
    </source>
</evidence>
<dbReference type="GO" id="GO:1903457">
    <property type="term" value="P:lactate catabolic process"/>
    <property type="evidence" value="ECO:0007669"/>
    <property type="project" value="TreeGrafter"/>
</dbReference>
<dbReference type="PANTHER" id="PTHR11748:SF111">
    <property type="entry name" value="D-LACTATE DEHYDROGENASE, MITOCHONDRIAL-RELATED"/>
    <property type="match status" value="1"/>
</dbReference>
<dbReference type="Pfam" id="PF02913">
    <property type="entry name" value="FAD-oxidase_C"/>
    <property type="match status" value="1"/>
</dbReference>
<dbReference type="InterPro" id="IPR036318">
    <property type="entry name" value="FAD-bd_PCMH-like_sf"/>
</dbReference>
<organism evidence="9">
    <name type="scientific">Acetithermum autotrophicum</name>
    <dbReference type="NCBI Taxonomy" id="1446466"/>
    <lineage>
        <taxon>Bacteria</taxon>
        <taxon>Candidatus Bipolaricaulota</taxon>
        <taxon>Candidatus Acetithermum</taxon>
    </lineage>
</organism>
<keyword evidence="5" id="KW-0809">Transit peptide</keyword>
<dbReference type="EC" id="1.1.2.4" evidence="7"/>
<dbReference type="GO" id="GO:0008720">
    <property type="term" value="F:D-lactate dehydrogenase (NAD+) activity"/>
    <property type="evidence" value="ECO:0007669"/>
    <property type="project" value="TreeGrafter"/>
</dbReference>
<keyword evidence="4" id="KW-0274">FAD</keyword>
<evidence type="ECO:0000256" key="7">
    <source>
        <dbReference type="ARBA" id="ARBA00038897"/>
    </source>
</evidence>
<evidence type="ECO:0000256" key="4">
    <source>
        <dbReference type="ARBA" id="ARBA00022827"/>
    </source>
</evidence>
<dbReference type="EMBL" id="AP011800">
    <property type="protein sequence ID" value="BAL58412.1"/>
    <property type="molecule type" value="Genomic_DNA"/>
</dbReference>
<accession>H5SQH6</accession>
<dbReference type="FunFam" id="1.10.45.10:FF:000001">
    <property type="entry name" value="D-lactate dehydrogenase mitochondrial"/>
    <property type="match status" value="1"/>
</dbReference>
<feature type="domain" description="FAD-binding PCMH-type" evidence="8">
    <location>
        <begin position="36"/>
        <end position="213"/>
    </location>
</feature>
<dbReference type="SUPFAM" id="SSF55103">
    <property type="entry name" value="FAD-linked oxidases, C-terminal domain"/>
    <property type="match status" value="1"/>
</dbReference>
<protein>
    <recommendedName>
        <fullName evidence="7">D-lactate dehydrogenase (cytochrome)</fullName>
        <ecNumber evidence="7">1.1.2.4</ecNumber>
    </recommendedName>
</protein>
<dbReference type="PANTHER" id="PTHR11748">
    <property type="entry name" value="D-LACTATE DEHYDROGENASE"/>
    <property type="match status" value="1"/>
</dbReference>
<comment type="cofactor">
    <cofactor evidence="1">
        <name>FAD</name>
        <dbReference type="ChEBI" id="CHEBI:57692"/>
    </cofactor>
</comment>
<proteinExistence type="inferred from homology"/>
<keyword evidence="6" id="KW-0560">Oxidoreductase</keyword>
<evidence type="ECO:0000256" key="3">
    <source>
        <dbReference type="ARBA" id="ARBA00022630"/>
    </source>
</evidence>
<name>H5SQH6_ACEAU</name>